<dbReference type="Pfam" id="PF18911">
    <property type="entry name" value="PKD_4"/>
    <property type="match status" value="1"/>
</dbReference>
<dbReference type="Pfam" id="PF00082">
    <property type="entry name" value="Peptidase_S8"/>
    <property type="match status" value="1"/>
</dbReference>
<dbReference type="SUPFAM" id="SSF49299">
    <property type="entry name" value="PKD domain"/>
    <property type="match status" value="1"/>
</dbReference>
<dbReference type="Pfam" id="PF22148">
    <property type="entry name" value="Fervidolysin_NPro-like"/>
    <property type="match status" value="1"/>
</dbReference>
<dbReference type="SMART" id="SM00089">
    <property type="entry name" value="PKD"/>
    <property type="match status" value="1"/>
</dbReference>
<dbReference type="PROSITE" id="PS00136">
    <property type="entry name" value="SUBTILASE_ASP"/>
    <property type="match status" value="1"/>
</dbReference>
<comment type="caution">
    <text evidence="8">The sequence shown here is derived from an EMBL/GenBank/DDBJ whole genome shotgun (WGS) entry which is preliminary data.</text>
</comment>
<dbReference type="Gene3D" id="3.40.50.200">
    <property type="entry name" value="Peptidase S8/S53 domain"/>
    <property type="match status" value="1"/>
</dbReference>
<dbReference type="InterPro" id="IPR013783">
    <property type="entry name" value="Ig-like_fold"/>
</dbReference>
<accession>A0A2V2N984</accession>
<dbReference type="InterPro" id="IPR000209">
    <property type="entry name" value="Peptidase_S8/S53_dom"/>
</dbReference>
<dbReference type="InterPro" id="IPR035986">
    <property type="entry name" value="PKD_dom_sf"/>
</dbReference>
<dbReference type="AlphaFoldDB" id="A0A2V2N984"/>
<dbReference type="InterPro" id="IPR023827">
    <property type="entry name" value="Peptidase_S8_Asp-AS"/>
</dbReference>
<dbReference type="Gene3D" id="2.60.40.10">
    <property type="entry name" value="Immunoglobulins"/>
    <property type="match status" value="1"/>
</dbReference>
<dbReference type="InterPro" id="IPR022409">
    <property type="entry name" value="PKD/Chitinase_dom"/>
</dbReference>
<evidence type="ECO:0000256" key="1">
    <source>
        <dbReference type="ARBA" id="ARBA00011073"/>
    </source>
</evidence>
<dbReference type="GO" id="GO:0004252">
    <property type="term" value="F:serine-type endopeptidase activity"/>
    <property type="evidence" value="ECO:0007669"/>
    <property type="project" value="UniProtKB-UniRule"/>
</dbReference>
<feature type="domain" description="PKD" evidence="7">
    <location>
        <begin position="506"/>
        <end position="569"/>
    </location>
</feature>
<feature type="active site" description="Charge relay system" evidence="5">
    <location>
        <position position="288"/>
    </location>
</feature>
<reference evidence="8 9" key="1">
    <citation type="submission" date="2018-05" db="EMBL/GenBank/DDBJ databases">
        <title>Draft genome of Methanospirillum lacunae Ki8-1.</title>
        <authorList>
            <person name="Dueholm M.S."/>
            <person name="Nielsen P.H."/>
            <person name="Bakmann L.F."/>
            <person name="Otzen D.E."/>
        </authorList>
    </citation>
    <scope>NUCLEOTIDE SEQUENCE [LARGE SCALE GENOMIC DNA]</scope>
    <source>
        <strain evidence="8 9">Ki8-1</strain>
    </source>
</reference>
<evidence type="ECO:0000259" key="7">
    <source>
        <dbReference type="PROSITE" id="PS50093"/>
    </source>
</evidence>
<evidence type="ECO:0000256" key="5">
    <source>
        <dbReference type="PROSITE-ProRule" id="PRU01240"/>
    </source>
</evidence>
<dbReference type="Proteomes" id="UP000245657">
    <property type="component" value="Unassembled WGS sequence"/>
</dbReference>
<evidence type="ECO:0000256" key="6">
    <source>
        <dbReference type="RuleBase" id="RU003355"/>
    </source>
</evidence>
<dbReference type="InterPro" id="IPR054399">
    <property type="entry name" value="Fervidolysin-like_N_prodom"/>
</dbReference>
<dbReference type="PROSITE" id="PS00137">
    <property type="entry name" value="SUBTILASE_HIS"/>
    <property type="match status" value="1"/>
</dbReference>
<dbReference type="PRINTS" id="PR00723">
    <property type="entry name" value="SUBTILISIN"/>
</dbReference>
<dbReference type="PANTHER" id="PTHR43399:SF4">
    <property type="entry name" value="CELL WALL-ASSOCIATED PROTEASE"/>
    <property type="match status" value="1"/>
</dbReference>
<comment type="similarity">
    <text evidence="1 5 6">Belongs to the peptidase S8 family.</text>
</comment>
<evidence type="ECO:0000313" key="9">
    <source>
        <dbReference type="Proteomes" id="UP000245657"/>
    </source>
</evidence>
<dbReference type="InterPro" id="IPR036852">
    <property type="entry name" value="Peptidase_S8/S53_dom_sf"/>
</dbReference>
<sequence length="569" mass="60854">MKQILKKISLLFFITMILGCFADPVPSPQYITNNSSSVSTAEISSHNEQVIIQSNYRQNDQLSTNNQTQLVYSLTYNRTYAPDHVLVQYKKDSISSMGREPQVAATLNTNIQATVLADESTLGLSGIQLVKIPNDTTVDTAIQYYSNNSNVEYAQPDYIYQAFDASEAMPVTLVTDNFSNYRSQRRDSGFMSSNNSPPPLSSQMMIVVLGNNSTSSASWPNDPYYSYQWDMPKMAAPDAWAVSTGSSSVTVAVVDTGVDYTHPDLAANCVSGYDFVNNDANPMDDNGHGTHCAGTIAAIGNNGVGIAGVTWNSKIMPLKFLNSGGSGYTSDALSAFAWGYSRGVRIFSNSWGGYGTDTALQSAINTYSDAIFLCAAGNDGVNIDSYTFSPAGLSCANIISVAMTDSSDNLVSWSNYGPTTVDVAAPGLSIYSTIPGSYGYKSGTSMATPHVAGLAALVKAVNSGYTVAQTKLAIMNGVDTKSGLSGKCVTGGRVNANQTVRMAIALQARFYGVPETQIFPLIVHFYDASLGNPTSWLWNFGDGNTSGQQNPVHTFSNVGTYPVTLTVQR</sequence>
<dbReference type="InterPro" id="IPR000601">
    <property type="entry name" value="PKD_dom"/>
</dbReference>
<dbReference type="GO" id="GO:0006508">
    <property type="term" value="P:proteolysis"/>
    <property type="evidence" value="ECO:0007669"/>
    <property type="project" value="UniProtKB-KW"/>
</dbReference>
<evidence type="ECO:0000256" key="4">
    <source>
        <dbReference type="ARBA" id="ARBA00022825"/>
    </source>
</evidence>
<proteinExistence type="inferred from homology"/>
<dbReference type="InterPro" id="IPR051048">
    <property type="entry name" value="Peptidase_S8/S53_subtilisin"/>
</dbReference>
<dbReference type="PROSITE" id="PS51257">
    <property type="entry name" value="PROKAR_LIPOPROTEIN"/>
    <property type="match status" value="1"/>
</dbReference>
<dbReference type="CDD" id="cd07473">
    <property type="entry name" value="Peptidases_S8_Subtilisin_like"/>
    <property type="match status" value="1"/>
</dbReference>
<dbReference type="CDD" id="cd00146">
    <property type="entry name" value="PKD"/>
    <property type="match status" value="1"/>
</dbReference>
<dbReference type="PANTHER" id="PTHR43399">
    <property type="entry name" value="SUBTILISIN-RELATED"/>
    <property type="match status" value="1"/>
</dbReference>
<evidence type="ECO:0000256" key="3">
    <source>
        <dbReference type="ARBA" id="ARBA00022801"/>
    </source>
</evidence>
<dbReference type="PROSITE" id="PS00138">
    <property type="entry name" value="SUBTILASE_SER"/>
    <property type="match status" value="1"/>
</dbReference>
<dbReference type="RefSeq" id="WP_109968379.1">
    <property type="nucleotide sequence ID" value="NZ_CP176093.1"/>
</dbReference>
<protein>
    <recommendedName>
        <fullName evidence="7">PKD domain-containing protein</fullName>
    </recommendedName>
</protein>
<evidence type="ECO:0000256" key="2">
    <source>
        <dbReference type="ARBA" id="ARBA00022670"/>
    </source>
</evidence>
<dbReference type="InterPro" id="IPR022398">
    <property type="entry name" value="Peptidase_S8_His-AS"/>
</dbReference>
<keyword evidence="3 5" id="KW-0378">Hydrolase</keyword>
<feature type="active site" description="Charge relay system" evidence="5">
    <location>
        <position position="445"/>
    </location>
</feature>
<name>A0A2V2N984_9EURY</name>
<keyword evidence="9" id="KW-1185">Reference proteome</keyword>
<dbReference type="SUPFAM" id="SSF52743">
    <property type="entry name" value="Subtilisin-like"/>
    <property type="match status" value="1"/>
</dbReference>
<keyword evidence="2 5" id="KW-0645">Protease</keyword>
<dbReference type="EMBL" id="QGMY01000006">
    <property type="protein sequence ID" value="PWR72867.1"/>
    <property type="molecule type" value="Genomic_DNA"/>
</dbReference>
<dbReference type="InterPro" id="IPR015500">
    <property type="entry name" value="Peptidase_S8_subtilisin-rel"/>
</dbReference>
<feature type="active site" description="Charge relay system" evidence="5">
    <location>
        <position position="255"/>
    </location>
</feature>
<dbReference type="PROSITE" id="PS50093">
    <property type="entry name" value="PKD"/>
    <property type="match status" value="1"/>
</dbReference>
<keyword evidence="4 5" id="KW-0720">Serine protease</keyword>
<gene>
    <name evidence="8" type="ORF">DK846_07930</name>
</gene>
<dbReference type="PROSITE" id="PS51892">
    <property type="entry name" value="SUBTILASE"/>
    <property type="match status" value="1"/>
</dbReference>
<evidence type="ECO:0000313" key="8">
    <source>
        <dbReference type="EMBL" id="PWR72867.1"/>
    </source>
</evidence>
<dbReference type="GeneID" id="97548423"/>
<dbReference type="InterPro" id="IPR034204">
    <property type="entry name" value="PfSUB1-like_cat_dom"/>
</dbReference>
<dbReference type="InterPro" id="IPR023828">
    <property type="entry name" value="Peptidase_S8_Ser-AS"/>
</dbReference>
<organism evidence="8 9">
    <name type="scientific">Methanospirillum lacunae</name>
    <dbReference type="NCBI Taxonomy" id="668570"/>
    <lineage>
        <taxon>Archaea</taxon>
        <taxon>Methanobacteriati</taxon>
        <taxon>Methanobacteriota</taxon>
        <taxon>Stenosarchaea group</taxon>
        <taxon>Methanomicrobia</taxon>
        <taxon>Methanomicrobiales</taxon>
        <taxon>Methanospirillaceae</taxon>
        <taxon>Methanospirillum</taxon>
    </lineage>
</organism>